<name>A0A1G6Y4N7_9BACT</name>
<proteinExistence type="predicted"/>
<dbReference type="STRING" id="686796.SAMN04488104_10805"/>
<dbReference type="RefSeq" id="WP_087941476.1">
    <property type="nucleotide sequence ID" value="NZ_FNAC01000080.1"/>
</dbReference>
<protein>
    <recommendedName>
        <fullName evidence="3">Lipocalin-like domain-containing protein</fullName>
    </recommendedName>
</protein>
<dbReference type="EMBL" id="FNAC01000080">
    <property type="protein sequence ID" value="SDD85261.1"/>
    <property type="molecule type" value="Genomic_DNA"/>
</dbReference>
<accession>A0A1G6Y4N7</accession>
<keyword evidence="2" id="KW-1185">Reference proteome</keyword>
<sequence>MKKVFIFWIALIFCSCEGEESSMRTDQNLSQTLIARPWLLSVFEVNSINRTGDFEGVNFNFLPTGQVEVYRGSQLLNEGTWTTGVEGGRVVFELSFVGNPAYEGFNRKWYQTFLGFDRITFRVDEDVLEDRLVLQSWY</sequence>
<dbReference type="AlphaFoldDB" id="A0A1G6Y4N7"/>
<evidence type="ECO:0000313" key="1">
    <source>
        <dbReference type="EMBL" id="SDD85261.1"/>
    </source>
</evidence>
<evidence type="ECO:0008006" key="3">
    <source>
        <dbReference type="Google" id="ProtNLM"/>
    </source>
</evidence>
<reference evidence="2" key="1">
    <citation type="submission" date="2016-10" db="EMBL/GenBank/DDBJ databases">
        <authorList>
            <person name="Varghese N."/>
            <person name="Submissions S."/>
        </authorList>
    </citation>
    <scope>NUCLEOTIDE SEQUENCE [LARGE SCALE GENOMIC DNA]</scope>
    <source>
        <strain evidence="2">DSM 23095</strain>
    </source>
</reference>
<gene>
    <name evidence="1" type="ORF">SAMN04488104_10805</name>
</gene>
<evidence type="ECO:0000313" key="2">
    <source>
        <dbReference type="Proteomes" id="UP000199060"/>
    </source>
</evidence>
<organism evidence="1 2">
    <name type="scientific">Algoriphagus faecimaris</name>
    <dbReference type="NCBI Taxonomy" id="686796"/>
    <lineage>
        <taxon>Bacteria</taxon>
        <taxon>Pseudomonadati</taxon>
        <taxon>Bacteroidota</taxon>
        <taxon>Cytophagia</taxon>
        <taxon>Cytophagales</taxon>
        <taxon>Cyclobacteriaceae</taxon>
        <taxon>Algoriphagus</taxon>
    </lineage>
</organism>
<dbReference type="PROSITE" id="PS51257">
    <property type="entry name" value="PROKAR_LIPOPROTEIN"/>
    <property type="match status" value="1"/>
</dbReference>
<dbReference type="Proteomes" id="UP000199060">
    <property type="component" value="Unassembled WGS sequence"/>
</dbReference>
<dbReference type="OrthoDB" id="826129at2"/>